<dbReference type="GO" id="GO:0003676">
    <property type="term" value="F:nucleic acid binding"/>
    <property type="evidence" value="ECO:0007669"/>
    <property type="project" value="InterPro"/>
</dbReference>
<name>A0A4Y2QAQ9_ARAVE</name>
<proteinExistence type="predicted"/>
<dbReference type="Gene3D" id="3.30.420.10">
    <property type="entry name" value="Ribonuclease H-like superfamily/Ribonuclease H"/>
    <property type="match status" value="1"/>
</dbReference>
<dbReference type="InterPro" id="IPR036397">
    <property type="entry name" value="RNaseH_sf"/>
</dbReference>
<reference evidence="2 3" key="1">
    <citation type="journal article" date="2019" name="Sci. Rep.">
        <title>Orb-weaving spider Araneus ventricosus genome elucidates the spidroin gene catalogue.</title>
        <authorList>
            <person name="Kono N."/>
            <person name="Nakamura H."/>
            <person name="Ohtoshi R."/>
            <person name="Moran D.A.P."/>
            <person name="Shinohara A."/>
            <person name="Yoshida Y."/>
            <person name="Fujiwara M."/>
            <person name="Mori M."/>
            <person name="Tomita M."/>
            <person name="Arakawa K."/>
        </authorList>
    </citation>
    <scope>NUCLEOTIDE SEQUENCE [LARGE SCALE GENOMIC DNA]</scope>
</reference>
<dbReference type="Pfam" id="PF00075">
    <property type="entry name" value="RNase_H"/>
    <property type="match status" value="1"/>
</dbReference>
<evidence type="ECO:0000313" key="2">
    <source>
        <dbReference type="EMBL" id="GBN61258.1"/>
    </source>
</evidence>
<organism evidence="2 3">
    <name type="scientific">Araneus ventricosus</name>
    <name type="common">Orbweaver spider</name>
    <name type="synonym">Epeira ventricosa</name>
    <dbReference type="NCBI Taxonomy" id="182803"/>
    <lineage>
        <taxon>Eukaryota</taxon>
        <taxon>Metazoa</taxon>
        <taxon>Ecdysozoa</taxon>
        <taxon>Arthropoda</taxon>
        <taxon>Chelicerata</taxon>
        <taxon>Arachnida</taxon>
        <taxon>Araneae</taxon>
        <taxon>Araneomorphae</taxon>
        <taxon>Entelegynae</taxon>
        <taxon>Araneoidea</taxon>
        <taxon>Araneidae</taxon>
        <taxon>Araneus</taxon>
    </lineage>
</organism>
<sequence>MILADFLPQFYQGRAELAAIGFAAGWAPEHNKLVNIHTDSQSSIKANKSAEPKSEFVNSIKEKIYSSRLLVSLTWVKAHAGNTGNERADSQARQATTIGQYLDLPAPYSYVKLRVKQFIIHEWENYWNQHNSSSLIRVRTYMDKVDKKILIVNEYLIYFLSGHGPFPAYLHSRFHLLNSPSCSCGQVVDADHYLFDCTLTKEFHLKKPAEQN</sequence>
<dbReference type="EMBL" id="BGPR01013577">
    <property type="protein sequence ID" value="GBN61258.1"/>
    <property type="molecule type" value="Genomic_DNA"/>
</dbReference>
<dbReference type="PROSITE" id="PS50879">
    <property type="entry name" value="RNASE_H_1"/>
    <property type="match status" value="1"/>
</dbReference>
<evidence type="ECO:0000313" key="3">
    <source>
        <dbReference type="Proteomes" id="UP000499080"/>
    </source>
</evidence>
<dbReference type="OrthoDB" id="6437652at2759"/>
<feature type="domain" description="RNase H type-1" evidence="1">
    <location>
        <begin position="1"/>
        <end position="97"/>
    </location>
</feature>
<keyword evidence="3" id="KW-1185">Reference proteome</keyword>
<evidence type="ECO:0000259" key="1">
    <source>
        <dbReference type="PROSITE" id="PS50879"/>
    </source>
</evidence>
<dbReference type="InterPro" id="IPR002156">
    <property type="entry name" value="RNaseH_domain"/>
</dbReference>
<comment type="caution">
    <text evidence="2">The sequence shown here is derived from an EMBL/GenBank/DDBJ whole genome shotgun (WGS) entry which is preliminary data.</text>
</comment>
<gene>
    <name evidence="2" type="ORF">AVEN_13441_1</name>
</gene>
<protein>
    <recommendedName>
        <fullName evidence="1">RNase H type-1 domain-containing protein</fullName>
    </recommendedName>
</protein>
<dbReference type="GO" id="GO:0004523">
    <property type="term" value="F:RNA-DNA hybrid ribonuclease activity"/>
    <property type="evidence" value="ECO:0007669"/>
    <property type="project" value="InterPro"/>
</dbReference>
<dbReference type="SUPFAM" id="SSF53098">
    <property type="entry name" value="Ribonuclease H-like"/>
    <property type="match status" value="1"/>
</dbReference>
<accession>A0A4Y2QAQ9</accession>
<dbReference type="AlphaFoldDB" id="A0A4Y2QAQ9"/>
<dbReference type="Proteomes" id="UP000499080">
    <property type="component" value="Unassembled WGS sequence"/>
</dbReference>
<dbReference type="InterPro" id="IPR012337">
    <property type="entry name" value="RNaseH-like_sf"/>
</dbReference>